<dbReference type="GO" id="GO:0005634">
    <property type="term" value="C:nucleus"/>
    <property type="evidence" value="ECO:0007669"/>
    <property type="project" value="TreeGrafter"/>
</dbReference>
<dbReference type="Gene3D" id="3.40.50.300">
    <property type="entry name" value="P-loop containing nucleotide triphosphate hydrolases"/>
    <property type="match status" value="1"/>
</dbReference>
<dbReference type="PANTHER" id="PTHR45626">
    <property type="entry name" value="TRANSCRIPTION TERMINATION FACTOR 2-RELATED"/>
    <property type="match status" value="1"/>
</dbReference>
<dbReference type="InterPro" id="IPR038718">
    <property type="entry name" value="SNF2-like_sf"/>
</dbReference>
<dbReference type="InterPro" id="IPR049730">
    <property type="entry name" value="SNF2/RAD54-like_C"/>
</dbReference>
<evidence type="ECO:0000256" key="3">
    <source>
        <dbReference type="ARBA" id="ARBA00022840"/>
    </source>
</evidence>
<dbReference type="CDD" id="cd18008">
    <property type="entry name" value="DEXDc_SHPRH-like"/>
    <property type="match status" value="1"/>
</dbReference>
<evidence type="ECO:0000256" key="4">
    <source>
        <dbReference type="SAM" id="MobiDB-lite"/>
    </source>
</evidence>
<dbReference type="SUPFAM" id="SSF52540">
    <property type="entry name" value="P-loop containing nucleoside triphosphate hydrolases"/>
    <property type="match status" value="2"/>
</dbReference>
<dbReference type="InterPro" id="IPR000330">
    <property type="entry name" value="SNF2_N"/>
</dbReference>
<comment type="caution">
    <text evidence="7">The sequence shown here is derived from an EMBL/GenBank/DDBJ whole genome shotgun (WGS) entry which is preliminary data.</text>
</comment>
<dbReference type="GO" id="GO:0016787">
    <property type="term" value="F:hydrolase activity"/>
    <property type="evidence" value="ECO:0007669"/>
    <property type="project" value="UniProtKB-KW"/>
</dbReference>
<dbReference type="AlphaFoldDB" id="A0AA39YN79"/>
<dbReference type="SMART" id="SM00487">
    <property type="entry name" value="DEXDc"/>
    <property type="match status" value="1"/>
</dbReference>
<proteinExistence type="predicted"/>
<dbReference type="GO" id="GO:0006281">
    <property type="term" value="P:DNA repair"/>
    <property type="evidence" value="ECO:0007669"/>
    <property type="project" value="TreeGrafter"/>
</dbReference>
<dbReference type="GO" id="GO:0005524">
    <property type="term" value="F:ATP binding"/>
    <property type="evidence" value="ECO:0007669"/>
    <property type="project" value="UniProtKB-KW"/>
</dbReference>
<dbReference type="InterPro" id="IPR001650">
    <property type="entry name" value="Helicase_C-like"/>
</dbReference>
<accession>A0AA39YN79</accession>
<keyword evidence="8" id="KW-1185">Reference proteome</keyword>
<evidence type="ECO:0000313" key="8">
    <source>
        <dbReference type="Proteomes" id="UP001174997"/>
    </source>
</evidence>
<dbReference type="PANTHER" id="PTHR45626:SF52">
    <property type="entry name" value="SINGLE-STRANDED DNA-DEPENDENT ATPASE (EUROFUNG)"/>
    <property type="match status" value="1"/>
</dbReference>
<dbReference type="PROSITE" id="PS51192">
    <property type="entry name" value="HELICASE_ATP_BIND_1"/>
    <property type="match status" value="1"/>
</dbReference>
<sequence length="893" mass="99298">MVDVQLPCSFSISETSTSTPTEVHDDSDQMDIDEEDMVCFGMLCDLKAQFYRTRGPALVRHITDALGESQEEWIPLNLSLEETYCGLSTLSHHLIAVLNKKSSAGLANLLQVADGVRYLSYAQQAQLQGGLEKLQSTTGNVQFDLNIMVVGPQSESDEVARSLSEHSLYLQEPYFMLEQYPYHNPQYLDIKHHEEQDPPSKERCMDHESQDRNTDTSEPSHLELILAAIDNLPENVKLGEARVDSRIQTPLLEHQSKATSFIIGREKGDNAKFTSLWEETSGEHSPIYQHLITGSKSPSPDDIPGGLLADEMGLGKTLSMISAIVTTLSCADSYAKSNQRSHSGITSTPSTLVIVPSSLLLEGWVEEIEKHVHPGVITHYKYHGPDRRLDPSNLPSVVISTYGTVTTELSRANSILKQIHWYRLVLDEAHIIRNWSTKQFRAMNSLSSHIRWCMTGTPVQNGVGDIGSLVRFLRVPVLGDAATFRKHILEKTKLTSLGSSNSDFENLRLVLSSICLRRNTSVLQLPGVKYEYRRPGFSTSEKEAHTKLILACQKAIDRSVFGNPDKGVAVQERPGLDRSNGALESLLRLRLFCDQGLALGPPKGGLPSTLDEALSFLQQKGISRCGDCGSEVNTDLANRYVPGFGGIHLTNCHMLVCSECITKFHDDLLGHGSSNGVGGTCSFCRQYDDGENLLPGQQTLDPKTMRADIPCPSKLQVLMEDLCKTTPHEKSIVFSFWMKSLDLVENLLKKEQIDFRRVDGSRSKNDRRASLHDFRTTNVPVLLMTFGTGSMGLNDLNVARRVHILEPQWNPSVENQAIGRVSRYGQTREVTVIRYVMKKSIEEAVESRQFLKLNLALKGGLHEGKGTNPKGQQASLARRIASDLQEFLTQLMM</sequence>
<organism evidence="7 8">
    <name type="scientific">Cercophora samala</name>
    <dbReference type="NCBI Taxonomy" id="330535"/>
    <lineage>
        <taxon>Eukaryota</taxon>
        <taxon>Fungi</taxon>
        <taxon>Dikarya</taxon>
        <taxon>Ascomycota</taxon>
        <taxon>Pezizomycotina</taxon>
        <taxon>Sordariomycetes</taxon>
        <taxon>Sordariomycetidae</taxon>
        <taxon>Sordariales</taxon>
        <taxon>Lasiosphaeriaceae</taxon>
        <taxon>Cercophora</taxon>
    </lineage>
</organism>
<dbReference type="GO" id="GO:0008094">
    <property type="term" value="F:ATP-dependent activity, acting on DNA"/>
    <property type="evidence" value="ECO:0007669"/>
    <property type="project" value="TreeGrafter"/>
</dbReference>
<feature type="region of interest" description="Disordered" evidence="4">
    <location>
        <begin position="194"/>
        <end position="218"/>
    </location>
</feature>
<dbReference type="PROSITE" id="PS51194">
    <property type="entry name" value="HELICASE_CTER"/>
    <property type="match status" value="1"/>
</dbReference>
<dbReference type="Pfam" id="PF00176">
    <property type="entry name" value="SNF2-rel_dom"/>
    <property type="match status" value="1"/>
</dbReference>
<dbReference type="Proteomes" id="UP001174997">
    <property type="component" value="Unassembled WGS sequence"/>
</dbReference>
<reference evidence="7" key="1">
    <citation type="submission" date="2023-06" db="EMBL/GenBank/DDBJ databases">
        <title>Genome-scale phylogeny and comparative genomics of the fungal order Sordariales.</title>
        <authorList>
            <consortium name="Lawrence Berkeley National Laboratory"/>
            <person name="Hensen N."/>
            <person name="Bonometti L."/>
            <person name="Westerberg I."/>
            <person name="Brannstrom I.O."/>
            <person name="Guillou S."/>
            <person name="Cros-Aarteil S."/>
            <person name="Calhoun S."/>
            <person name="Haridas S."/>
            <person name="Kuo A."/>
            <person name="Mondo S."/>
            <person name="Pangilinan J."/>
            <person name="Riley R."/>
            <person name="Labutti K."/>
            <person name="Andreopoulos B."/>
            <person name="Lipzen A."/>
            <person name="Chen C."/>
            <person name="Yanf M."/>
            <person name="Daum C."/>
            <person name="Ng V."/>
            <person name="Clum A."/>
            <person name="Steindorff A."/>
            <person name="Ohm R."/>
            <person name="Martin F."/>
            <person name="Silar P."/>
            <person name="Natvig D."/>
            <person name="Lalanne C."/>
            <person name="Gautier V."/>
            <person name="Ament-Velasquez S.L."/>
            <person name="Kruys A."/>
            <person name="Hutchinson M.I."/>
            <person name="Powell A.J."/>
            <person name="Barry K."/>
            <person name="Miller A.N."/>
            <person name="Grigoriev I.V."/>
            <person name="Debuchy R."/>
            <person name="Gladieux P."/>
            <person name="Thoren M.H."/>
            <person name="Johannesson H."/>
        </authorList>
    </citation>
    <scope>NUCLEOTIDE SEQUENCE</scope>
    <source>
        <strain evidence="7">CBS 307.81</strain>
    </source>
</reference>
<gene>
    <name evidence="7" type="ORF">QBC41DRAFT_288031</name>
</gene>
<protein>
    <submittedName>
        <fullName evidence="7">SNF2 family N-terminal domain-containing protein</fullName>
    </submittedName>
</protein>
<evidence type="ECO:0000313" key="7">
    <source>
        <dbReference type="EMBL" id="KAK0654180.1"/>
    </source>
</evidence>
<evidence type="ECO:0000259" key="5">
    <source>
        <dbReference type="PROSITE" id="PS51192"/>
    </source>
</evidence>
<keyword evidence="1" id="KW-0547">Nucleotide-binding</keyword>
<keyword evidence="3" id="KW-0067">ATP-binding</keyword>
<dbReference type="EMBL" id="JAULSY010000227">
    <property type="protein sequence ID" value="KAK0654180.1"/>
    <property type="molecule type" value="Genomic_DNA"/>
</dbReference>
<feature type="domain" description="Helicase ATP-binding" evidence="5">
    <location>
        <begin position="297"/>
        <end position="476"/>
    </location>
</feature>
<dbReference type="CDD" id="cd18793">
    <property type="entry name" value="SF2_C_SNF"/>
    <property type="match status" value="1"/>
</dbReference>
<dbReference type="InterPro" id="IPR050628">
    <property type="entry name" value="SNF2_RAD54_helicase_TF"/>
</dbReference>
<evidence type="ECO:0000256" key="2">
    <source>
        <dbReference type="ARBA" id="ARBA00022801"/>
    </source>
</evidence>
<dbReference type="SMART" id="SM00490">
    <property type="entry name" value="HELICc"/>
    <property type="match status" value="1"/>
</dbReference>
<dbReference type="InterPro" id="IPR014001">
    <property type="entry name" value="Helicase_ATP-bd"/>
</dbReference>
<feature type="domain" description="Helicase C-terminal" evidence="6">
    <location>
        <begin position="718"/>
        <end position="875"/>
    </location>
</feature>
<evidence type="ECO:0000259" key="6">
    <source>
        <dbReference type="PROSITE" id="PS51194"/>
    </source>
</evidence>
<keyword evidence="2" id="KW-0378">Hydrolase</keyword>
<evidence type="ECO:0000256" key="1">
    <source>
        <dbReference type="ARBA" id="ARBA00022741"/>
    </source>
</evidence>
<dbReference type="Pfam" id="PF00271">
    <property type="entry name" value="Helicase_C"/>
    <property type="match status" value="1"/>
</dbReference>
<dbReference type="InterPro" id="IPR027417">
    <property type="entry name" value="P-loop_NTPase"/>
</dbReference>
<name>A0AA39YN79_9PEZI</name>
<dbReference type="Gene3D" id="3.40.50.10810">
    <property type="entry name" value="Tandem AAA-ATPase domain"/>
    <property type="match status" value="1"/>
</dbReference>